<dbReference type="InterPro" id="IPR003096">
    <property type="entry name" value="SM22_calponin"/>
</dbReference>
<dbReference type="GO" id="GO:0007015">
    <property type="term" value="P:actin filament organization"/>
    <property type="evidence" value="ECO:0007669"/>
    <property type="project" value="TreeGrafter"/>
</dbReference>
<sequence length="174" mass="19245">MPPTAAKRDPETENQAMDWIEAITGAKLDRSLEWPDQIKDGITLCNLMNKLMPGCIKKIDTKGGGFALMQNIERFNKAALEYGVPVREVFQTVDLWEKKNVPAVTLAIHALGRVAQTRDDYKGPILGPKMAEKQECNFTPEQLAEAKNTVNTAMYGSNTGANQAGMSFGKQRLM</sequence>
<evidence type="ECO:0000313" key="2">
    <source>
        <dbReference type="EMBL" id="KAH3738174.1"/>
    </source>
</evidence>
<dbReference type="PANTHER" id="PTHR47385">
    <property type="entry name" value="CALPONIN"/>
    <property type="match status" value="1"/>
</dbReference>
<dbReference type="Pfam" id="PF00307">
    <property type="entry name" value="CH"/>
    <property type="match status" value="1"/>
</dbReference>
<name>A0A9D4HZ24_DREPO</name>
<accession>A0A9D4HZ24</accession>
<reference evidence="2" key="2">
    <citation type="submission" date="2020-11" db="EMBL/GenBank/DDBJ databases">
        <authorList>
            <person name="McCartney M.A."/>
            <person name="Auch B."/>
            <person name="Kono T."/>
            <person name="Mallez S."/>
            <person name="Becker A."/>
            <person name="Gohl D.M."/>
            <person name="Silverstein K.A.T."/>
            <person name="Koren S."/>
            <person name="Bechman K.B."/>
            <person name="Herman A."/>
            <person name="Abrahante J.E."/>
            <person name="Garbe J."/>
        </authorList>
    </citation>
    <scope>NUCLEOTIDE SEQUENCE</scope>
    <source>
        <strain evidence="2">Duluth1</strain>
        <tissue evidence="2">Whole animal</tissue>
    </source>
</reference>
<dbReference type="SUPFAM" id="SSF47576">
    <property type="entry name" value="Calponin-homology domain, CH-domain"/>
    <property type="match status" value="1"/>
</dbReference>
<dbReference type="Proteomes" id="UP000828390">
    <property type="component" value="Unassembled WGS sequence"/>
</dbReference>
<dbReference type="InterPro" id="IPR050606">
    <property type="entry name" value="Calponin-like"/>
</dbReference>
<evidence type="ECO:0000313" key="3">
    <source>
        <dbReference type="Proteomes" id="UP000828390"/>
    </source>
</evidence>
<feature type="domain" description="Calponin-homology (CH)" evidence="1">
    <location>
        <begin position="10"/>
        <end position="115"/>
    </location>
</feature>
<dbReference type="OrthoDB" id="21595at2759"/>
<dbReference type="InterPro" id="IPR001715">
    <property type="entry name" value="CH_dom"/>
</dbReference>
<dbReference type="GO" id="GO:0051015">
    <property type="term" value="F:actin filament binding"/>
    <property type="evidence" value="ECO:0007669"/>
    <property type="project" value="TreeGrafter"/>
</dbReference>
<dbReference type="InterPro" id="IPR036872">
    <property type="entry name" value="CH_dom_sf"/>
</dbReference>
<dbReference type="PROSITE" id="PS50021">
    <property type="entry name" value="CH"/>
    <property type="match status" value="1"/>
</dbReference>
<gene>
    <name evidence="2" type="ORF">DPMN_044802</name>
</gene>
<organism evidence="2 3">
    <name type="scientific">Dreissena polymorpha</name>
    <name type="common">Zebra mussel</name>
    <name type="synonym">Mytilus polymorpha</name>
    <dbReference type="NCBI Taxonomy" id="45954"/>
    <lineage>
        <taxon>Eukaryota</taxon>
        <taxon>Metazoa</taxon>
        <taxon>Spiralia</taxon>
        <taxon>Lophotrochozoa</taxon>
        <taxon>Mollusca</taxon>
        <taxon>Bivalvia</taxon>
        <taxon>Autobranchia</taxon>
        <taxon>Heteroconchia</taxon>
        <taxon>Euheterodonta</taxon>
        <taxon>Imparidentia</taxon>
        <taxon>Neoheterodontei</taxon>
        <taxon>Myida</taxon>
        <taxon>Dreissenoidea</taxon>
        <taxon>Dreissenidae</taxon>
        <taxon>Dreissena</taxon>
    </lineage>
</organism>
<dbReference type="SMART" id="SM00033">
    <property type="entry name" value="CH"/>
    <property type="match status" value="1"/>
</dbReference>
<dbReference type="GO" id="GO:0015629">
    <property type="term" value="C:actin cytoskeleton"/>
    <property type="evidence" value="ECO:0007669"/>
    <property type="project" value="TreeGrafter"/>
</dbReference>
<keyword evidence="3" id="KW-1185">Reference proteome</keyword>
<dbReference type="Gene3D" id="1.10.418.10">
    <property type="entry name" value="Calponin-like domain"/>
    <property type="match status" value="1"/>
</dbReference>
<dbReference type="CDD" id="cd21207">
    <property type="entry name" value="CH_dMP20-like"/>
    <property type="match status" value="1"/>
</dbReference>
<dbReference type="EMBL" id="JAIWYP010000011">
    <property type="protein sequence ID" value="KAH3738174.1"/>
    <property type="molecule type" value="Genomic_DNA"/>
</dbReference>
<comment type="caution">
    <text evidence="2">The sequence shown here is derived from an EMBL/GenBank/DDBJ whole genome shotgun (WGS) entry which is preliminary data.</text>
</comment>
<dbReference type="AlphaFoldDB" id="A0A9D4HZ24"/>
<reference evidence="2" key="1">
    <citation type="journal article" date="2019" name="bioRxiv">
        <title>The Genome of the Zebra Mussel, Dreissena polymorpha: A Resource for Invasive Species Research.</title>
        <authorList>
            <person name="McCartney M.A."/>
            <person name="Auch B."/>
            <person name="Kono T."/>
            <person name="Mallez S."/>
            <person name="Zhang Y."/>
            <person name="Obille A."/>
            <person name="Becker A."/>
            <person name="Abrahante J.E."/>
            <person name="Garbe J."/>
            <person name="Badalamenti J.P."/>
            <person name="Herman A."/>
            <person name="Mangelson H."/>
            <person name="Liachko I."/>
            <person name="Sullivan S."/>
            <person name="Sone E.D."/>
            <person name="Koren S."/>
            <person name="Silverstein K.A.T."/>
            <person name="Beckman K.B."/>
            <person name="Gohl D.M."/>
        </authorList>
    </citation>
    <scope>NUCLEOTIDE SEQUENCE</scope>
    <source>
        <strain evidence="2">Duluth1</strain>
        <tissue evidence="2">Whole animal</tissue>
    </source>
</reference>
<protein>
    <recommendedName>
        <fullName evidence="1">Calponin-homology (CH) domain-containing protein</fullName>
    </recommendedName>
</protein>
<dbReference type="PANTHER" id="PTHR47385:SF24">
    <property type="entry name" value="MUSCLE-SPECIFIC PROTEIN 20"/>
    <property type="match status" value="1"/>
</dbReference>
<evidence type="ECO:0000259" key="1">
    <source>
        <dbReference type="PROSITE" id="PS50021"/>
    </source>
</evidence>
<dbReference type="PRINTS" id="PR00888">
    <property type="entry name" value="SM22CALPONIN"/>
</dbReference>
<proteinExistence type="predicted"/>